<dbReference type="InterPro" id="IPR004839">
    <property type="entry name" value="Aminotransferase_I/II_large"/>
</dbReference>
<dbReference type="EC" id="2.6.1.-" evidence="1"/>
<dbReference type="Gene3D" id="3.90.1150.10">
    <property type="entry name" value="Aspartate Aminotransferase, domain 1"/>
    <property type="match status" value="1"/>
</dbReference>
<accession>A0A854WNT4</accession>
<dbReference type="PANTHER" id="PTHR43510">
    <property type="entry name" value="AMINOTRANSFERASE FUNCTION, HYPOTHETICAL (EUROFUNG)"/>
    <property type="match status" value="1"/>
</dbReference>
<evidence type="ECO:0000313" key="4">
    <source>
        <dbReference type="Proteomes" id="UP000217465"/>
    </source>
</evidence>
<dbReference type="Proteomes" id="UP000217465">
    <property type="component" value="Unassembled WGS sequence"/>
</dbReference>
<dbReference type="RefSeq" id="WP_096633483.1">
    <property type="nucleotide sequence ID" value="NZ_NSGR01000008.1"/>
</dbReference>
<dbReference type="GO" id="GO:0030170">
    <property type="term" value="F:pyridoxal phosphate binding"/>
    <property type="evidence" value="ECO:0007669"/>
    <property type="project" value="InterPro"/>
</dbReference>
<comment type="cofactor">
    <cofactor evidence="1">
        <name>pyridoxal 5'-phosphate</name>
        <dbReference type="ChEBI" id="CHEBI:597326"/>
    </cofactor>
</comment>
<protein>
    <recommendedName>
        <fullName evidence="1">Aminotransferase</fullName>
        <ecNumber evidence="1">2.6.1.-</ecNumber>
    </recommendedName>
</protein>
<dbReference type="InterPro" id="IPR015422">
    <property type="entry name" value="PyrdxlP-dep_Trfase_small"/>
</dbReference>
<feature type="domain" description="Aminotransferase class I/classII large" evidence="2">
    <location>
        <begin position="52"/>
        <end position="356"/>
    </location>
</feature>
<comment type="caution">
    <text evidence="3">The sequence shown here is derived from an EMBL/GenBank/DDBJ whole genome shotgun (WGS) entry which is preliminary data.</text>
</comment>
<dbReference type="PROSITE" id="PS00105">
    <property type="entry name" value="AA_TRANSFER_CLASS_1"/>
    <property type="match status" value="1"/>
</dbReference>
<dbReference type="GO" id="GO:0008483">
    <property type="term" value="F:transaminase activity"/>
    <property type="evidence" value="ECO:0007669"/>
    <property type="project" value="UniProtKB-KW"/>
</dbReference>
<keyword evidence="1" id="KW-0032">Aminotransferase</keyword>
<evidence type="ECO:0000256" key="1">
    <source>
        <dbReference type="RuleBase" id="RU000481"/>
    </source>
</evidence>
<keyword evidence="1" id="KW-0808">Transferase</keyword>
<dbReference type="EMBL" id="NSGR01000008">
    <property type="protein sequence ID" value="PCH12156.1"/>
    <property type="molecule type" value="Genomic_DNA"/>
</dbReference>
<dbReference type="InterPro" id="IPR004838">
    <property type="entry name" value="NHTrfase_class1_PyrdxlP-BS"/>
</dbReference>
<sequence>MQLPIFGVEEWLNENEKLAKYDIASVSISSLSLNELFDITGTNRSHFYQTLAKTTMDYGWIEGSPQFKQAVANLYRNQTASNILQSNGATGANLTVLFTLVEPGDQIIAHYPSYQQLYDLPRSMGASIDYWHIKEENNWLPDLEELRNLVGPKTKLITINNANNPTGAYMDRDYLLELVEIARSCGAYLLSDEVYHSFESNQLLGIVDLYDKGISVNSLSKTFSLPGLRIGWIAAAESICKKIKNYRDYTMICAGVFDDKVASLALSHSDKILKRNEQIVSENLAILQEWVTQEDKASMIAPKKVSTAFVKLDIEGPIENFCRYLLNEYETLVVPGNRFARESYVRIGYTCKKETLIAGLQCLSLALNKYQADNKK</sequence>
<evidence type="ECO:0000313" key="3">
    <source>
        <dbReference type="EMBL" id="PCH12156.1"/>
    </source>
</evidence>
<comment type="similarity">
    <text evidence="1">Belongs to the class-I pyridoxal-phosphate-dependent aminotransferase family.</text>
</comment>
<dbReference type="SUPFAM" id="SSF53383">
    <property type="entry name" value="PLP-dependent transferases"/>
    <property type="match status" value="1"/>
</dbReference>
<dbReference type="Gene3D" id="3.40.640.10">
    <property type="entry name" value="Type I PLP-dependent aspartate aminotransferase-like (Major domain)"/>
    <property type="match status" value="1"/>
</dbReference>
<dbReference type="Pfam" id="PF00155">
    <property type="entry name" value="Aminotran_1_2"/>
    <property type="match status" value="1"/>
</dbReference>
<evidence type="ECO:0000259" key="2">
    <source>
        <dbReference type="Pfam" id="PF00155"/>
    </source>
</evidence>
<organism evidence="3 4">
    <name type="scientific">Streptococcus parauberis</name>
    <dbReference type="NCBI Taxonomy" id="1348"/>
    <lineage>
        <taxon>Bacteria</taxon>
        <taxon>Bacillati</taxon>
        <taxon>Bacillota</taxon>
        <taxon>Bacilli</taxon>
        <taxon>Lactobacillales</taxon>
        <taxon>Streptococcaceae</taxon>
        <taxon>Streptococcus</taxon>
    </lineage>
</organism>
<gene>
    <name evidence="3" type="primary">vioD</name>
    <name evidence="3" type="ORF">A9Y57_00871</name>
</gene>
<dbReference type="InterPro" id="IPR015424">
    <property type="entry name" value="PyrdxlP-dep_Trfase"/>
</dbReference>
<dbReference type="AlphaFoldDB" id="A0A854WNT4"/>
<reference evidence="3 4" key="1">
    <citation type="submission" date="2016-06" db="EMBL/GenBank/DDBJ databases">
        <authorList>
            <person name="Haines A.N."/>
            <person name="Council K.R."/>
        </authorList>
    </citation>
    <scope>NUCLEOTIDE SEQUENCE [LARGE SCALE GENOMIC DNA]</scope>
    <source>
        <strain evidence="3 4">SP158-29</strain>
    </source>
</reference>
<dbReference type="CDD" id="cd00609">
    <property type="entry name" value="AAT_like"/>
    <property type="match status" value="1"/>
</dbReference>
<dbReference type="NCBIfam" id="NF005593">
    <property type="entry name" value="PRK07324.1"/>
    <property type="match status" value="1"/>
</dbReference>
<name>A0A854WNT4_9STRE</name>
<dbReference type="InterPro" id="IPR015421">
    <property type="entry name" value="PyrdxlP-dep_Trfase_major"/>
</dbReference>
<proteinExistence type="inferred from homology"/>
<dbReference type="PANTHER" id="PTHR43510:SF1">
    <property type="entry name" value="AMINOTRANSFERASE FUNCTION, HYPOTHETICAL (EUROFUNG)"/>
    <property type="match status" value="1"/>
</dbReference>